<reference evidence="10" key="1">
    <citation type="submission" date="2016-12" db="EMBL/GenBank/DDBJ databases">
        <authorList>
            <person name="Varghese N."/>
            <person name="Submissions S."/>
        </authorList>
    </citation>
    <scope>NUCLEOTIDE SEQUENCE [LARGE SCALE GENOMIC DNA]</scope>
    <source>
        <strain evidence="10">DSM 25035</strain>
    </source>
</reference>
<dbReference type="GO" id="GO:0005506">
    <property type="term" value="F:iron ion binding"/>
    <property type="evidence" value="ECO:0007669"/>
    <property type="project" value="InterPro"/>
</dbReference>
<feature type="transmembrane region" description="Helical" evidence="7">
    <location>
        <begin position="80"/>
        <end position="97"/>
    </location>
</feature>
<dbReference type="GO" id="GO:0016020">
    <property type="term" value="C:membrane"/>
    <property type="evidence" value="ECO:0007669"/>
    <property type="project" value="GOC"/>
</dbReference>
<feature type="transmembrane region" description="Helical" evidence="7">
    <location>
        <begin position="48"/>
        <end position="68"/>
    </location>
</feature>
<dbReference type="GO" id="GO:0006643">
    <property type="term" value="P:membrane lipid metabolic process"/>
    <property type="evidence" value="ECO:0007669"/>
    <property type="project" value="TreeGrafter"/>
</dbReference>
<accession>A0A1M7Z4V6</accession>
<dbReference type="Pfam" id="PF04116">
    <property type="entry name" value="FA_hydroxylase"/>
    <property type="match status" value="1"/>
</dbReference>
<proteinExistence type="predicted"/>
<dbReference type="Proteomes" id="UP000184609">
    <property type="component" value="Unassembled WGS sequence"/>
</dbReference>
<keyword evidence="4" id="KW-0560">Oxidoreductase</keyword>
<feature type="transmembrane region" description="Helical" evidence="7">
    <location>
        <begin position="12"/>
        <end position="28"/>
    </location>
</feature>
<evidence type="ECO:0000313" key="9">
    <source>
        <dbReference type="EMBL" id="SHO59901.1"/>
    </source>
</evidence>
<evidence type="ECO:0000256" key="3">
    <source>
        <dbReference type="ARBA" id="ARBA00022989"/>
    </source>
</evidence>
<keyword evidence="5" id="KW-0443">Lipid metabolism</keyword>
<dbReference type="STRING" id="1073327.SAMN04488108_0438"/>
<sequence length="258" mass="30032">MNPLIQSYGKWLLLLVAIAIIAEVVWNWKNECKVYEKKETVANLSILVGHVIFKVLLTGYQLFILQWISQWQFFSLPKNALVFGATFILVDFVYYWYHRWSHEVPFLWGFHLVHHSTQQINFSSAYRLHWLNGLFTPFFFASLALIGIPIDWIVLSISLNLLYQFFLHTEMVGKLGPLEGVLDTPSAHRVHHAKNPQYLDKNFGGVFMIWDRIFGTYIKETEAPIYGITEGKVGYNPLKIMAFGFTKLINKTKQQKTI</sequence>
<dbReference type="PANTHER" id="PTHR21624">
    <property type="entry name" value="STEROL DESATURASE-RELATED PROTEIN"/>
    <property type="match status" value="1"/>
</dbReference>
<keyword evidence="2 7" id="KW-0812">Transmembrane</keyword>
<feature type="transmembrane region" description="Helical" evidence="7">
    <location>
        <begin position="138"/>
        <end position="163"/>
    </location>
</feature>
<dbReference type="OrthoDB" id="9770329at2"/>
<evidence type="ECO:0000256" key="6">
    <source>
        <dbReference type="ARBA" id="ARBA00023136"/>
    </source>
</evidence>
<gene>
    <name evidence="9" type="ORF">SAMN04488108_0438</name>
</gene>
<evidence type="ECO:0000313" key="10">
    <source>
        <dbReference type="Proteomes" id="UP000184609"/>
    </source>
</evidence>
<comment type="subcellular location">
    <subcellularLocation>
        <location evidence="1">Endomembrane system</location>
        <topology evidence="1">Multi-pass membrane protein</topology>
    </subcellularLocation>
</comment>
<dbReference type="GO" id="GO:0008610">
    <property type="term" value="P:lipid biosynthetic process"/>
    <property type="evidence" value="ECO:0007669"/>
    <property type="project" value="InterPro"/>
</dbReference>
<keyword evidence="10" id="KW-1185">Reference proteome</keyword>
<evidence type="ECO:0000256" key="5">
    <source>
        <dbReference type="ARBA" id="ARBA00023098"/>
    </source>
</evidence>
<evidence type="ECO:0000256" key="4">
    <source>
        <dbReference type="ARBA" id="ARBA00023002"/>
    </source>
</evidence>
<evidence type="ECO:0000256" key="2">
    <source>
        <dbReference type="ARBA" id="ARBA00022692"/>
    </source>
</evidence>
<evidence type="ECO:0000259" key="8">
    <source>
        <dbReference type="Pfam" id="PF04116"/>
    </source>
</evidence>
<organism evidence="9 10">
    <name type="scientific">Algoriphagus zhangzhouensis</name>
    <dbReference type="NCBI Taxonomy" id="1073327"/>
    <lineage>
        <taxon>Bacteria</taxon>
        <taxon>Pseudomonadati</taxon>
        <taxon>Bacteroidota</taxon>
        <taxon>Cytophagia</taxon>
        <taxon>Cytophagales</taxon>
        <taxon>Cyclobacteriaceae</taxon>
        <taxon>Algoriphagus</taxon>
    </lineage>
</organism>
<dbReference type="GO" id="GO:0012505">
    <property type="term" value="C:endomembrane system"/>
    <property type="evidence" value="ECO:0007669"/>
    <property type="project" value="UniProtKB-SubCell"/>
</dbReference>
<keyword evidence="3 7" id="KW-1133">Transmembrane helix</keyword>
<dbReference type="PANTHER" id="PTHR21624:SF1">
    <property type="entry name" value="ALKYLGLYCEROL MONOOXYGENASE"/>
    <property type="match status" value="1"/>
</dbReference>
<dbReference type="InterPro" id="IPR051689">
    <property type="entry name" value="Sterol_desaturase/TMEM195"/>
</dbReference>
<dbReference type="RefSeq" id="WP_073570106.1">
    <property type="nucleotide sequence ID" value="NZ_FRXN01000001.1"/>
</dbReference>
<dbReference type="EMBL" id="FRXN01000001">
    <property type="protein sequence ID" value="SHO59901.1"/>
    <property type="molecule type" value="Genomic_DNA"/>
</dbReference>
<protein>
    <submittedName>
        <fullName evidence="9">Fatty acid hydroxylase superfamily protein</fullName>
    </submittedName>
</protein>
<dbReference type="InterPro" id="IPR006694">
    <property type="entry name" value="Fatty_acid_hydroxylase"/>
</dbReference>
<evidence type="ECO:0000256" key="7">
    <source>
        <dbReference type="SAM" id="Phobius"/>
    </source>
</evidence>
<dbReference type="GO" id="GO:0050479">
    <property type="term" value="F:glyceryl-ether monooxygenase activity"/>
    <property type="evidence" value="ECO:0007669"/>
    <property type="project" value="TreeGrafter"/>
</dbReference>
<evidence type="ECO:0000256" key="1">
    <source>
        <dbReference type="ARBA" id="ARBA00004127"/>
    </source>
</evidence>
<name>A0A1M7Z4V6_9BACT</name>
<dbReference type="AlphaFoldDB" id="A0A1M7Z4V6"/>
<feature type="domain" description="Fatty acid hydroxylase" evidence="8">
    <location>
        <begin position="85"/>
        <end position="216"/>
    </location>
</feature>
<keyword evidence="6 7" id="KW-0472">Membrane</keyword>